<dbReference type="InterPro" id="IPR050121">
    <property type="entry name" value="Cytochrome_P450_monoxygenase"/>
</dbReference>
<evidence type="ECO:0000256" key="1">
    <source>
        <dbReference type="ARBA" id="ARBA00010617"/>
    </source>
</evidence>
<comment type="similarity">
    <text evidence="1">Belongs to the cytochrome P450 family.</text>
</comment>
<dbReference type="PANTHER" id="PTHR24305:SF166">
    <property type="entry name" value="CYTOCHROME P450 12A4, MITOCHONDRIAL-RELATED"/>
    <property type="match status" value="1"/>
</dbReference>
<sequence length="462" mass="50627">MSHGSHRIAGPSALAVLADLGFSSIAAGVLARRRPVVRLLERTQADARAVRRIHQLRRRYGRGPVELALPGRRIVVILDPADVGRVLDGAPDPFHPANLEKRKALQWFQPHGVLITRGALRRPRRVFNETVLDFGSELHHLAGSFTAVIADEAGRLVDECATGGHRLDSSAFTRAWWRAVRRLTLGDRARDDEAITDDLLRLRKAGNWSFLSLPHYRKRAAFFRALYDYAEDPEPGTLMSALAAVPAAGALDPVGQLPQWLFAFDAAGMASLRALALLATHPAEMSHALEESSDPRQATVRPFLRASVLESVRLWPTTPAILRDTTADTEWGEGAERFTVAAGAGLLIAVPAFHRDPETLPYAHEFVPDIWLDGRAQRQPQLVPFSAGPAECPGRNLVLFATSTMLANLLDALDLDLTSAPRPTPGRPLPMTLNQLTLEFSARRRLPALVPDTVTTARTESP</sequence>
<organism evidence="2 3">
    <name type="scientific">Mycolicibacterium grossiae</name>
    <dbReference type="NCBI Taxonomy" id="1552759"/>
    <lineage>
        <taxon>Bacteria</taxon>
        <taxon>Bacillati</taxon>
        <taxon>Actinomycetota</taxon>
        <taxon>Actinomycetes</taxon>
        <taxon>Mycobacteriales</taxon>
        <taxon>Mycobacteriaceae</taxon>
        <taxon>Mycolicibacterium</taxon>
    </lineage>
</organism>
<evidence type="ECO:0000313" key="3">
    <source>
        <dbReference type="Proteomes" id="UP000178953"/>
    </source>
</evidence>
<protein>
    <submittedName>
        <fullName evidence="2">Cytochrome</fullName>
    </submittedName>
</protein>
<dbReference type="Gene3D" id="1.10.630.10">
    <property type="entry name" value="Cytochrome P450"/>
    <property type="match status" value="1"/>
</dbReference>
<dbReference type="PANTHER" id="PTHR24305">
    <property type="entry name" value="CYTOCHROME P450"/>
    <property type="match status" value="1"/>
</dbReference>
<reference evidence="2 3" key="1">
    <citation type="submission" date="2016-09" db="EMBL/GenBank/DDBJ databases">
        <title>genome sequence of Mycobacterium sp. 739 SCH.</title>
        <authorList>
            <person name="Greninger A.L."/>
            <person name="Qin X."/>
            <person name="Jerome K."/>
            <person name="Vora S."/>
            <person name="Quinn K."/>
        </authorList>
    </citation>
    <scope>NUCLEOTIDE SEQUENCE [LARGE SCALE GENOMIC DNA]</scope>
    <source>
        <strain evidence="2 3">SCH</strain>
    </source>
</reference>
<dbReference type="InterPro" id="IPR001128">
    <property type="entry name" value="Cyt_P450"/>
</dbReference>
<dbReference type="GO" id="GO:0020037">
    <property type="term" value="F:heme binding"/>
    <property type="evidence" value="ECO:0007669"/>
    <property type="project" value="InterPro"/>
</dbReference>
<gene>
    <name evidence="2" type="ORF">BEL07_02410</name>
</gene>
<dbReference type="Proteomes" id="UP000178953">
    <property type="component" value="Unassembled WGS sequence"/>
</dbReference>
<dbReference type="Pfam" id="PF00067">
    <property type="entry name" value="p450"/>
    <property type="match status" value="1"/>
</dbReference>
<dbReference type="GO" id="GO:0005506">
    <property type="term" value="F:iron ion binding"/>
    <property type="evidence" value="ECO:0007669"/>
    <property type="project" value="InterPro"/>
</dbReference>
<dbReference type="GO" id="GO:0004497">
    <property type="term" value="F:monooxygenase activity"/>
    <property type="evidence" value="ECO:0007669"/>
    <property type="project" value="InterPro"/>
</dbReference>
<evidence type="ECO:0000313" key="2">
    <source>
        <dbReference type="EMBL" id="OFJ55290.1"/>
    </source>
</evidence>
<keyword evidence="3" id="KW-1185">Reference proteome</keyword>
<dbReference type="OrthoDB" id="7376058at2"/>
<dbReference type="SUPFAM" id="SSF48264">
    <property type="entry name" value="Cytochrome P450"/>
    <property type="match status" value="1"/>
</dbReference>
<dbReference type="EMBL" id="MCHX01000004">
    <property type="protein sequence ID" value="OFJ55290.1"/>
    <property type="molecule type" value="Genomic_DNA"/>
</dbReference>
<accession>A0A1E8QB32</accession>
<dbReference type="AlphaFoldDB" id="A0A1E8QB32"/>
<proteinExistence type="inferred from homology"/>
<dbReference type="GO" id="GO:0016705">
    <property type="term" value="F:oxidoreductase activity, acting on paired donors, with incorporation or reduction of molecular oxygen"/>
    <property type="evidence" value="ECO:0007669"/>
    <property type="project" value="InterPro"/>
</dbReference>
<dbReference type="RefSeq" id="WP_070351522.1">
    <property type="nucleotide sequence ID" value="NZ_CP043474.1"/>
</dbReference>
<comment type="caution">
    <text evidence="2">The sequence shown here is derived from an EMBL/GenBank/DDBJ whole genome shotgun (WGS) entry which is preliminary data.</text>
</comment>
<name>A0A1E8QB32_9MYCO</name>
<dbReference type="InterPro" id="IPR036396">
    <property type="entry name" value="Cyt_P450_sf"/>
</dbReference>